<feature type="compositionally biased region" description="Low complexity" evidence="1">
    <location>
        <begin position="10"/>
        <end position="32"/>
    </location>
</feature>
<feature type="compositionally biased region" description="Polar residues" evidence="1">
    <location>
        <begin position="33"/>
        <end position="52"/>
    </location>
</feature>
<dbReference type="EMBL" id="QXFZ01006805">
    <property type="protein sequence ID" value="KAE9057980.1"/>
    <property type="molecule type" value="Genomic_DNA"/>
</dbReference>
<protein>
    <submittedName>
        <fullName evidence="2">Uncharacterized protein</fullName>
    </submittedName>
</protein>
<name>A0A6A3PIJ5_9STRA</name>
<organism evidence="2 3">
    <name type="scientific">Phytophthora fragariae</name>
    <dbReference type="NCBI Taxonomy" id="53985"/>
    <lineage>
        <taxon>Eukaryota</taxon>
        <taxon>Sar</taxon>
        <taxon>Stramenopiles</taxon>
        <taxon>Oomycota</taxon>
        <taxon>Peronosporomycetes</taxon>
        <taxon>Peronosporales</taxon>
        <taxon>Peronosporaceae</taxon>
        <taxon>Phytophthora</taxon>
    </lineage>
</organism>
<accession>A0A6A3PIJ5</accession>
<evidence type="ECO:0000256" key="1">
    <source>
        <dbReference type="SAM" id="MobiDB-lite"/>
    </source>
</evidence>
<evidence type="ECO:0000313" key="3">
    <source>
        <dbReference type="Proteomes" id="UP000441208"/>
    </source>
</evidence>
<feature type="region of interest" description="Disordered" evidence="1">
    <location>
        <begin position="1"/>
        <end position="80"/>
    </location>
</feature>
<comment type="caution">
    <text evidence="2">The sequence shown here is derived from an EMBL/GenBank/DDBJ whole genome shotgun (WGS) entry which is preliminary data.</text>
</comment>
<reference evidence="2 3" key="1">
    <citation type="submission" date="2018-08" db="EMBL/GenBank/DDBJ databases">
        <title>Genomic investigation of the strawberry pathogen Phytophthora fragariae indicates pathogenicity is determined by transcriptional variation in three key races.</title>
        <authorList>
            <person name="Adams T.M."/>
            <person name="Armitage A.D."/>
            <person name="Sobczyk M.K."/>
            <person name="Bates H.J."/>
            <person name="Dunwell J.M."/>
            <person name="Nellist C.F."/>
            <person name="Harrison R.J."/>
        </authorList>
    </citation>
    <scope>NUCLEOTIDE SEQUENCE [LARGE SCALE GENOMIC DNA]</scope>
    <source>
        <strain evidence="2 3">NOV-71</strain>
    </source>
</reference>
<dbReference type="Proteomes" id="UP000441208">
    <property type="component" value="Unassembled WGS sequence"/>
</dbReference>
<dbReference type="AlphaFoldDB" id="A0A6A3PIJ5"/>
<gene>
    <name evidence="2" type="ORF">PF007_g31459</name>
</gene>
<proteinExistence type="predicted"/>
<evidence type="ECO:0000313" key="2">
    <source>
        <dbReference type="EMBL" id="KAE9057980.1"/>
    </source>
</evidence>
<sequence>MSAPISSERAPGGQAPSQASSASAKGSSPVSGRNSGSGEAQIPANGSVSNSPLVVDVTADDAPGNGNMSGDDAGGDAPDLRGINNVQPVYHISASCLGTRQPFILLVLGNLSLIIVTPFSFRVTFAVVCLEAISASPQSHSRWHFVID</sequence>